<dbReference type="GO" id="GO:0005886">
    <property type="term" value="C:plasma membrane"/>
    <property type="evidence" value="ECO:0007669"/>
    <property type="project" value="UniProtKB-SubCell"/>
</dbReference>
<dbReference type="InterPro" id="IPR012560">
    <property type="entry name" value="Ferlin_A-domain"/>
</dbReference>
<evidence type="ECO:0000256" key="5">
    <source>
        <dbReference type="ARBA" id="ARBA00022553"/>
    </source>
</evidence>
<keyword evidence="18" id="KW-1185">Reference proteome</keyword>
<sequence>MPFLILREIKATNLPAVDKKGKGKSDPYASLEFQAKMLRVAVSSAVNLPNVETIGKSDPYVVLTFQGVKKKTEVIKDELNPVWNEKFEWDLGTQPLSVEENLIVHVKDWERIGRNRLLGTATVPLKDLVKDSSHTMQADVNLLDGSNRMTQAKLSLRLEYIPPKPAKGVEGDIIPTDETDLGTEQGDEFGLEEEGMDDVEGGGAEGVNDAVRKKRRRRRTARHKLSNKPQDFQVRVRIMEGRQLSGSNISPVVRVLVANHTRQTKVKHSTNKPFYDETFFFNFQMSPLELFDEIISFEVFNSRKLRANAMIGYFKSDIGFFYDEPSHAVVRKWVLLTDPDDKMAGVKDEDEDDEQPDTGKSRGASGRRSGGIPAGYLKVTVMVLGPGDEAPSSSKGATENDTDDIESNLLQPSGVMLRPAVFSLKVYRAEDIPQMDSGFFEGVKKVLHVGEEQKELVDPYLVFNFAGRKSKTRVHYNSDHPEFNTELNVQFKFPSMCERLKLQIFDWDRLTADDCIGTAYLPISAISGQGDDGFLPLFGPCYINFYGSTREYSDLPDEYDDLNLGIGEGVAYRGRVLVELETKLGPSSKEVVEDLQSHEIIRVQPYLRRRKFKLFACFLEATMIASTDGPLEFEVSIGNYGNKLDQSVPPSSSTTPPTNAVYDGCYYYYLPWGDTKPCVCVDSHWEDISFRLDNLNILTRMCERLETNMEKVQLSLEANAPTAETASLLIALLDQLINDCRRPLPKIDSSTPGVNELDLKIQDTRILEKLAIMEEATKLRESATDVAEAMAEIEGYMQRLKDISVEPQNSMPDVVIWLISGTKRIASFRIPAYEVLFSPQFDACGQNCGKVLNMFMKYPGKKQMNLEDFPEVPAHVRMIVWLGLEKHQEDWTNREQTEGDFCVYAETYENQMNVLGTWTSKGLPRPSWSNPRGDLRLYKEYFVTPPGWRFEEDWFVNPELSMTYDRDSGHKSFLEDVFENESRLPGGSWGPSSVPWTDVRGDAVTARDELVCPEEWEWTSDWTVDLNRAVDEDGFEYTVEATFGGYGPVEKTYHLCRRRRWVRNRVLVTDAKMEQEQIRAEQLAKEGWEYSPVFTMKFHAKERKMDLVRRRRWHRKMVQEDPSAPAVFHIDVGDGDDDKEQETMMNAPRMFITFDKPHKYQLRAYLYQARDLLASDADGFSDPYARIAFGTQSQVTEILTRTICPTWDQTLIFENVQIYGSIDKVANNPPEVIIELFDKDPVGQDEFMGRCVIKPLVKMNGQGPPAPRLLWYDVTRCGEEAGEILAAFELFLDEGADLPFAPPMKGSLFLVPNGIRPVMQRTAIEVLCWGVRNMKRYQLASVASPSIEFECGGHVVHSTVIKNTQKNPNFDQPLFFFDVYLPKEELYTPPMNIKVHDNRSFGRKPVVGIHSMKSMKKFRCEPASMDEPADLPIAESESGRHGSSHIMDIKEEQKKGSEQQDEDIDWWSKFYASVGDVDKAGVYLEKGFDKIMVYDTELEKVEVFNGFQDFVETFFIHRGKVKSKAEEEETIVGEFKGSFRIYPLPSDPNSPLPPKILRKLPPSQPVECIIRVYVIRALDLQPQDTSGLADPYLVVHLGKTKVSDKDSYVPNNLNPLFGKMFELTATIPIIKDLRISVMDYDVIGRDDLIGETTVDLENRFLSRFRSTCGLPQTYCTSGPNQWRDSQTPRQILEYWCELNSLGKPQFLGNTQLVLDGKVYNLQEFGELFRKSLDGEGNFNWRFVFPFMFLAAEKVLVVRKKEHFWSLDETEERVPPRLVIQIWDNDKFSADDFLGRASSSVETVSLFESKRVYGWWPCVAQEAGEEMQLTGKVEMALELLTHDEAEGKPAGKGRDEPNQNPTLDEPNRPATSFRWFTSPLKTLRYIIWRNYKWIIIGVLITLLIVAAIVIFLYSMPGYSVKKIFNVRVRIIEGRQLAGANISPVVRVTMDNQSRQTKVIKSTNKPFYDEVFFFNFNVTPHKLFDAQALFEVFNSKKLRANAMVGSFQCDVGFFYDEPSHSVLRKWILLSDPEDKMAGAKGYLKVTVMVLGPGDEAPVVTITEDQDDLDDIEDNLIQPPGMMLRPAVFSLRVYRAEDIPQMDSAVCETIKKSFVGGEMKELVDPYMMFSFAGKEARTDVHKNCDHPEFKQELHVPFQFPTMAEKLKLQLWDWDKLSGDDCIGTYYLPMSEISGQGEEGYLPRFGPCFINFYGSTREYSDLPDEFDDLNIGVTYLRRRKYKLFACFLEATLVACTDGPVTFEISIGNYGNQLDLSVPPSSSSTSPTNAIFDGSYYYFLPWNDIKPCCNVDSHWEDIAFRLEPRNILTRICEQLESDLEKVQLAVSEKATLTTVAVLTIKMLDTLIESCRKPLPQLAAKTPGINDLDLKRRDTRESELKCIIEEASKLRTSATDVDETIGVVEDFLKKLHFLAVEPQNSMPDVVIWMMSGEKRIAYHRIPAYDLLYSTHAGARGKYCGKTLDLFMQYPGKKQFNLEDYPEVPAQVRVMLWLGLEKDQEAWTNRQETEGDFCVFAETYENQMSVLGNWTAKGLPRPAWSNAGGTLKLLKDSFIPPDGWSFDGKWFVNPELSLAYEKDSGCKSFMEDVFENEERFPGGHWSPASVNWTDIHENAATAKDSIVAPEGWEWTSEWNVDTNRAVDEDGWEYTVDISIGSYVAVEKTYHMSRRRRWVRSRSLVKSTHKEEKGQEKVDTEGWEYAAVFSSKFHSKCRTRDLVRRRRWHRKMVQTDPTAPAVFQISDEGRKGIMMVPRMFITFEKPHKYQLRVYLFQGRDLLPADPDGLSDPYVRISFGTQSQVSEIIHRTLCPTWDQTLIFENVYIYGSPEITEASPPRVVLELFDQDPVGRDEFMGRCVESPVVKLNGQAPPAPRLLWEPVKKGTEDGGEILVAFELFLDEGADLPYFPPTKEHKPSLKMVPSGIRPAVQRTAIEVLCWGVRNMKKFQLANVSSPSIEFECGGHVIQSSTIKNTQKNPNFDEPLFFFDTYLPKEELYTPPMNIKVRDNRSFGRRPIVGVYCIKSLQPYRCLPLDGNDLGDDEADAAKDEESGSFLLDISEETDKTELVEEDIDWWSKYYASLSDYDKCGDYIERGYDKIIVYEQELEKVDVFEKFQDMVKTFELHRGKAKPGEDATVVGEFKGAFHVYPLPGNPNLPLPPRILRNLPPSEPVECLVRVYVIKADPYLVVSLGKTKIKDQDKYIPNTLNPVFGKMFEVTAHIPISKDLCVTVMDYDLIGKDDKIGETVGKLQMWVDIFPKNYGPPGLPFNISPREPGEYMLRVIIWNTSDVILEEVSALGEAMSDIYVKGWISGIDKQEKTDVHYRSLDGTGNFNWRFLFPFLYIPAEKVMVVRKKAHFWSLDIREQRIPPKLILQIWDNDLFSPDDFLGTLELNLNKMPKPAKNARKCSLDQLPGLKDKPRRNIETVSLFDLKRTNGWWPAVGTADGEQILAGKIEMTLELLTQQEAEEKPAGTGRDEPNQNPTLDPPNRPATSFAWFSSPFKSLRYILWRRYKWKVITFLVICLLLAMVVLFFYAMPGYTMKKIIGV</sequence>
<dbReference type="Pfam" id="PF08151">
    <property type="entry name" value="FerI"/>
    <property type="match status" value="2"/>
</dbReference>
<dbReference type="SMART" id="SM00239">
    <property type="entry name" value="C2"/>
    <property type="match status" value="12"/>
</dbReference>
<evidence type="ECO:0000256" key="10">
    <source>
        <dbReference type="ARBA" id="ARBA00022968"/>
    </source>
</evidence>
<keyword evidence="12 15" id="KW-0472">Membrane</keyword>
<evidence type="ECO:0000256" key="11">
    <source>
        <dbReference type="ARBA" id="ARBA00022989"/>
    </source>
</evidence>
<feature type="region of interest" description="Disordered" evidence="14">
    <location>
        <begin position="1845"/>
        <end position="1869"/>
    </location>
</feature>
<feature type="compositionally biased region" description="Basic and acidic residues" evidence="14">
    <location>
        <begin position="3477"/>
        <end position="3489"/>
    </location>
</feature>
<evidence type="ECO:0000256" key="1">
    <source>
        <dbReference type="ARBA" id="ARBA00004401"/>
    </source>
</evidence>
<feature type="domain" description="C2" evidence="16">
    <location>
        <begin position="2065"/>
        <end position="2200"/>
    </location>
</feature>
<dbReference type="Pfam" id="PF00168">
    <property type="entry name" value="C2"/>
    <property type="match status" value="13"/>
</dbReference>
<dbReference type="InterPro" id="IPR037722">
    <property type="entry name" value="C2C_Ferlin"/>
</dbReference>
<dbReference type="InterPro" id="IPR037723">
    <property type="entry name" value="C2D_Ferlin"/>
</dbReference>
<evidence type="ECO:0000313" key="18">
    <source>
        <dbReference type="Proteomes" id="UP000275408"/>
    </source>
</evidence>
<evidence type="ECO:0000259" key="16">
    <source>
        <dbReference type="PROSITE" id="PS50004"/>
    </source>
</evidence>
<feature type="domain" description="C2" evidence="16">
    <location>
        <begin position="401"/>
        <end position="537"/>
    </location>
</feature>
<evidence type="ECO:0000256" key="2">
    <source>
        <dbReference type="ARBA" id="ARBA00004483"/>
    </source>
</evidence>
<dbReference type="CDD" id="cd08373">
    <property type="entry name" value="C2A_Ferlin"/>
    <property type="match status" value="1"/>
</dbReference>
<dbReference type="InterPro" id="IPR037726">
    <property type="entry name" value="C2A_Ferlin"/>
</dbReference>
<evidence type="ECO:0000313" key="17">
    <source>
        <dbReference type="EMBL" id="RMX55719.1"/>
    </source>
</evidence>
<dbReference type="Proteomes" id="UP000275408">
    <property type="component" value="Unassembled WGS sequence"/>
</dbReference>
<name>A0A3M6UQ38_POCDA</name>
<proteinExistence type="inferred from homology"/>
<keyword evidence="7" id="KW-0479">Metal-binding</keyword>
<dbReference type="CDD" id="cd08374">
    <property type="entry name" value="C2F_Ferlin"/>
    <property type="match status" value="2"/>
</dbReference>
<evidence type="ECO:0000256" key="8">
    <source>
        <dbReference type="ARBA" id="ARBA00022737"/>
    </source>
</evidence>
<dbReference type="Gene3D" id="2.60.40.150">
    <property type="entry name" value="C2 domain"/>
    <property type="match status" value="11"/>
</dbReference>
<keyword evidence="13" id="KW-0968">Cytoplasmic vesicle</keyword>
<evidence type="ECO:0000256" key="12">
    <source>
        <dbReference type="ARBA" id="ARBA00023136"/>
    </source>
</evidence>
<dbReference type="SMART" id="SM01202">
    <property type="entry name" value="FerI"/>
    <property type="match status" value="2"/>
</dbReference>
<keyword evidence="5" id="KW-0597">Phosphoprotein</keyword>
<dbReference type="FunFam" id="2.60.40.150:FF:000026">
    <property type="entry name" value="dysferlin isoform X2"/>
    <property type="match status" value="2"/>
</dbReference>
<dbReference type="CDD" id="cd04037">
    <property type="entry name" value="C2E_Ferlin"/>
    <property type="match status" value="2"/>
</dbReference>
<keyword evidence="8" id="KW-0677">Repeat</keyword>
<dbReference type="InterPro" id="IPR012561">
    <property type="entry name" value="Ferlin_B-domain"/>
</dbReference>
<dbReference type="GO" id="GO:0046872">
    <property type="term" value="F:metal ion binding"/>
    <property type="evidence" value="ECO:0007669"/>
    <property type="project" value="UniProtKB-KW"/>
</dbReference>
<dbReference type="InterPro" id="IPR037725">
    <property type="entry name" value="C2F_Ferlin"/>
</dbReference>
<feature type="region of interest" description="Disordered" evidence="14">
    <location>
        <begin position="343"/>
        <end position="372"/>
    </location>
</feature>
<dbReference type="GO" id="GO:0030659">
    <property type="term" value="C:cytoplasmic vesicle membrane"/>
    <property type="evidence" value="ECO:0007669"/>
    <property type="project" value="UniProtKB-SubCell"/>
</dbReference>
<protein>
    <recommendedName>
        <fullName evidence="16">C2 domain-containing protein</fullName>
    </recommendedName>
</protein>
<feature type="region of interest" description="Disordered" evidence="14">
    <location>
        <begin position="193"/>
        <end position="225"/>
    </location>
</feature>
<feature type="domain" description="C2" evidence="16">
    <location>
        <begin position="3272"/>
        <end position="3419"/>
    </location>
</feature>
<dbReference type="InterPro" id="IPR032362">
    <property type="entry name" value="Ferlin_C"/>
</dbReference>
<dbReference type="GO" id="GO:0061025">
    <property type="term" value="P:membrane fusion"/>
    <property type="evidence" value="ECO:0007669"/>
    <property type="project" value="TreeGrafter"/>
</dbReference>
<keyword evidence="10" id="KW-0735">Signal-anchor</keyword>
<dbReference type="InterPro" id="IPR006614">
    <property type="entry name" value="Peroxin/Ferlin"/>
</dbReference>
<dbReference type="CDD" id="cd04018">
    <property type="entry name" value="C2C_Ferlin"/>
    <property type="match status" value="2"/>
</dbReference>
<evidence type="ECO:0000256" key="4">
    <source>
        <dbReference type="ARBA" id="ARBA00022475"/>
    </source>
</evidence>
<evidence type="ECO:0000256" key="13">
    <source>
        <dbReference type="ARBA" id="ARBA00023329"/>
    </source>
</evidence>
<keyword evidence="11 15" id="KW-1133">Transmembrane helix</keyword>
<dbReference type="SMART" id="SM00694">
    <property type="entry name" value="DysFC"/>
    <property type="match status" value="4"/>
</dbReference>
<evidence type="ECO:0000256" key="7">
    <source>
        <dbReference type="ARBA" id="ARBA00022723"/>
    </source>
</evidence>
<dbReference type="PANTHER" id="PTHR12546:SF33">
    <property type="entry name" value="SPERM VESICLE FUSION PROTEIN FER-1"/>
    <property type="match status" value="1"/>
</dbReference>
<dbReference type="InterPro" id="IPR012968">
    <property type="entry name" value="FerIin_dom"/>
</dbReference>
<dbReference type="EMBL" id="RCHS01001016">
    <property type="protein sequence ID" value="RMX55719.1"/>
    <property type="molecule type" value="Genomic_DNA"/>
</dbReference>
<dbReference type="SMART" id="SM01200">
    <property type="entry name" value="FerA"/>
    <property type="match status" value="2"/>
</dbReference>
<dbReference type="Pfam" id="PF16165">
    <property type="entry name" value="Ferlin_C"/>
    <property type="match status" value="2"/>
</dbReference>
<feature type="domain" description="C2" evidence="16">
    <location>
        <begin position="1144"/>
        <end position="1272"/>
    </location>
</feature>
<feature type="domain" description="C2" evidence="16">
    <location>
        <begin position="2755"/>
        <end position="2887"/>
    </location>
</feature>
<feature type="domain" description="C2" evidence="16">
    <location>
        <begin position="1903"/>
        <end position="2025"/>
    </location>
</feature>
<dbReference type="CDD" id="cd04011">
    <property type="entry name" value="C2B_Ferlin"/>
    <property type="match status" value="2"/>
</dbReference>
<evidence type="ECO:0000256" key="9">
    <source>
        <dbReference type="ARBA" id="ARBA00022837"/>
    </source>
</evidence>
<feature type="domain" description="C2" evidence="16">
    <location>
        <begin position="23"/>
        <end position="139"/>
    </location>
</feature>
<keyword evidence="9" id="KW-0106">Calcium</keyword>
<evidence type="ECO:0000256" key="15">
    <source>
        <dbReference type="SAM" id="Phobius"/>
    </source>
</evidence>
<feature type="domain" description="C2" evidence="16">
    <location>
        <begin position="1304"/>
        <end position="1429"/>
    </location>
</feature>
<accession>A0A3M6UQ38</accession>
<dbReference type="InterPro" id="IPR055072">
    <property type="entry name" value="Ferlin_DSRM"/>
</dbReference>
<keyword evidence="4" id="KW-1003">Cell membrane</keyword>
<dbReference type="Pfam" id="PF22901">
    <property type="entry name" value="dsrm_Ferlin"/>
    <property type="match status" value="1"/>
</dbReference>
<dbReference type="InterPro" id="IPR035892">
    <property type="entry name" value="C2_domain_sf"/>
</dbReference>
<feature type="transmembrane region" description="Helical" evidence="15">
    <location>
        <begin position="1738"/>
        <end position="1756"/>
    </location>
</feature>
<dbReference type="SMART" id="SM01201">
    <property type="entry name" value="FerB"/>
    <property type="match status" value="2"/>
</dbReference>
<feature type="domain" description="C2" evidence="16">
    <location>
        <begin position="1551"/>
        <end position="1669"/>
    </location>
</feature>
<feature type="domain" description="C2" evidence="16">
    <location>
        <begin position="213"/>
        <end position="334"/>
    </location>
</feature>
<dbReference type="Pfam" id="PF08165">
    <property type="entry name" value="FerA"/>
    <property type="match status" value="2"/>
</dbReference>
<reference evidence="17 18" key="1">
    <citation type="journal article" date="2018" name="Sci. Rep.">
        <title>Comparative analysis of the Pocillopora damicornis genome highlights role of immune system in coral evolution.</title>
        <authorList>
            <person name="Cunning R."/>
            <person name="Bay R.A."/>
            <person name="Gillette P."/>
            <person name="Baker A.C."/>
            <person name="Traylor-Knowles N."/>
        </authorList>
    </citation>
    <scope>NUCLEOTIDE SEQUENCE [LARGE SCALE GENOMIC DNA]</scope>
    <source>
        <strain evidence="17">RSMAS</strain>
        <tissue evidence="17">Whole animal</tissue>
    </source>
</reference>
<keyword evidence="6 15" id="KW-0812">Transmembrane</keyword>
<feature type="region of interest" description="Disordered" evidence="14">
    <location>
        <begin position="3477"/>
        <end position="3500"/>
    </location>
</feature>
<feature type="transmembrane region" description="Helical" evidence="15">
    <location>
        <begin position="3525"/>
        <end position="3546"/>
    </location>
</feature>
<feature type="compositionally biased region" description="Basic residues" evidence="14">
    <location>
        <begin position="212"/>
        <end position="225"/>
    </location>
</feature>
<dbReference type="InterPro" id="IPR037724">
    <property type="entry name" value="C2E_Ferlin"/>
</dbReference>
<dbReference type="GO" id="GO:0007009">
    <property type="term" value="P:plasma membrane organization"/>
    <property type="evidence" value="ECO:0007669"/>
    <property type="project" value="TreeGrafter"/>
</dbReference>
<dbReference type="InterPro" id="IPR000008">
    <property type="entry name" value="C2_dom"/>
</dbReference>
<dbReference type="PANTHER" id="PTHR12546">
    <property type="entry name" value="FER-1-LIKE"/>
    <property type="match status" value="1"/>
</dbReference>
<gene>
    <name evidence="17" type="ORF">pdam_00016054</name>
</gene>
<feature type="domain" description="C2" evidence="16">
    <location>
        <begin position="3147"/>
        <end position="3271"/>
    </location>
</feature>
<dbReference type="PROSITE" id="PS50004">
    <property type="entry name" value="C2"/>
    <property type="match status" value="12"/>
</dbReference>
<dbReference type="InterPro" id="IPR037721">
    <property type="entry name" value="Ferlin"/>
</dbReference>
<dbReference type="OrthoDB" id="10059618at2759"/>
<comment type="similarity">
    <text evidence="3">Belongs to the ferlin family.</text>
</comment>
<evidence type="ECO:0000256" key="6">
    <source>
        <dbReference type="ARBA" id="ARBA00022692"/>
    </source>
</evidence>
<dbReference type="CDD" id="cd04017">
    <property type="entry name" value="C2D_Ferlin"/>
    <property type="match status" value="2"/>
</dbReference>
<feature type="compositionally biased region" description="Basic and acidic residues" evidence="14">
    <location>
        <begin position="1845"/>
        <end position="1856"/>
    </location>
</feature>
<dbReference type="SUPFAM" id="SSF49562">
    <property type="entry name" value="C2 domain (Calcium/lipid-binding domain, CaLB)"/>
    <property type="match status" value="13"/>
</dbReference>
<comment type="subcellular location">
    <subcellularLocation>
        <location evidence="1">Cell membrane</location>
        <topology evidence="1">Single-pass type II membrane protein</topology>
    </subcellularLocation>
    <subcellularLocation>
        <location evidence="2">Cytoplasmic vesicle membrane</location>
        <topology evidence="2">Single-pass type II membrane protein</topology>
    </subcellularLocation>
</comment>
<feature type="transmembrane region" description="Helical" evidence="15">
    <location>
        <begin position="1892"/>
        <end position="1914"/>
    </location>
</feature>
<evidence type="ECO:0000256" key="3">
    <source>
        <dbReference type="ARBA" id="ARBA00007561"/>
    </source>
</evidence>
<dbReference type="Pfam" id="PF08150">
    <property type="entry name" value="FerB"/>
    <property type="match status" value="2"/>
</dbReference>
<evidence type="ECO:0000256" key="14">
    <source>
        <dbReference type="SAM" id="MobiDB-lite"/>
    </source>
</evidence>
<comment type="caution">
    <text evidence="17">The sequence shown here is derived from an EMBL/GenBank/DDBJ whole genome shotgun (WGS) entry which is preliminary data.</text>
</comment>
<organism evidence="17 18">
    <name type="scientific">Pocillopora damicornis</name>
    <name type="common">Cauliflower coral</name>
    <name type="synonym">Millepora damicornis</name>
    <dbReference type="NCBI Taxonomy" id="46731"/>
    <lineage>
        <taxon>Eukaryota</taxon>
        <taxon>Metazoa</taxon>
        <taxon>Cnidaria</taxon>
        <taxon>Anthozoa</taxon>
        <taxon>Hexacorallia</taxon>
        <taxon>Scleractinia</taxon>
        <taxon>Astrocoeniina</taxon>
        <taxon>Pocilloporidae</taxon>
        <taxon>Pocillopora</taxon>
    </lineage>
</organism>
<dbReference type="InterPro" id="IPR037720">
    <property type="entry name" value="C2B_Ferlin"/>
</dbReference>
<feature type="domain" description="C2" evidence="16">
    <location>
        <begin position="2920"/>
        <end position="3051"/>
    </location>
</feature>
<dbReference type="SMART" id="SM00693">
    <property type="entry name" value="DysFN"/>
    <property type="match status" value="4"/>
</dbReference>